<name>C2XTA0_BACMY</name>
<dbReference type="EMBL" id="ACMP01000062">
    <property type="protein sequence ID" value="EEL71129.1"/>
    <property type="molecule type" value="Genomic_DNA"/>
</dbReference>
<accession>C2XTA0</accession>
<evidence type="ECO:0000313" key="1">
    <source>
        <dbReference type="EMBL" id="EEL71129.1"/>
    </source>
</evidence>
<comment type="caution">
    <text evidence="1">The sequence shown here is derived from an EMBL/GenBank/DDBJ whole genome shotgun (WGS) entry which is preliminary data.</text>
</comment>
<dbReference type="HOGENOM" id="CLU_3149167_0_0_9"/>
<proteinExistence type="predicted"/>
<dbReference type="Proteomes" id="UP000001753">
    <property type="component" value="Chromosome"/>
</dbReference>
<organism evidence="1">
    <name type="scientific">Bacillus mycoides</name>
    <dbReference type="NCBI Taxonomy" id="1405"/>
    <lineage>
        <taxon>Bacteria</taxon>
        <taxon>Bacillati</taxon>
        <taxon>Bacillota</taxon>
        <taxon>Bacilli</taxon>
        <taxon>Bacillales</taxon>
        <taxon>Bacillaceae</taxon>
        <taxon>Bacillus</taxon>
        <taxon>Bacillus cereus group</taxon>
    </lineage>
</organism>
<protein>
    <submittedName>
        <fullName evidence="1">Uncharacterized protein</fullName>
    </submittedName>
</protein>
<reference evidence="1" key="1">
    <citation type="journal article" date="2012" name="Genome Res.">
        <title>Genomic characterization of the Bacillus cereus sensu lato species: Backdrop to the evolution of Bacillus anthracis.</title>
        <authorList>
            <person name="Zwick M.E."/>
            <person name="Joseph S.J."/>
            <person name="Didelot X."/>
            <person name="Chen P.E."/>
            <person name="Bishop-Lilly K.A."/>
            <person name="Stewart A.C."/>
            <person name="Willner K."/>
            <person name="Nolan N."/>
            <person name="Lentz S."/>
            <person name="Thomason M.K."/>
            <person name="Sozhamannan S."/>
            <person name="Mateczun A.J."/>
            <person name="Du L."/>
            <person name="Read T.D."/>
        </authorList>
    </citation>
    <scope>NUCLEOTIDE SEQUENCE [LARGE SCALE GENOMIC DNA]</scope>
    <source>
        <strain evidence="1">AH603</strain>
    </source>
</reference>
<sequence>MAMELHVKNSSKKEASSKLLFLLSETIATNYPPSPFYKTHFIILKNDT</sequence>
<dbReference type="AlphaFoldDB" id="C2XTA0"/>
<gene>
    <name evidence="1" type="ORF">bcere0026_19650</name>
</gene>